<dbReference type="Proteomes" id="UP001158067">
    <property type="component" value="Unassembled WGS sequence"/>
</dbReference>
<dbReference type="EMBL" id="FXUG01000017">
    <property type="protein sequence ID" value="SMP74442.1"/>
    <property type="molecule type" value="Genomic_DNA"/>
</dbReference>
<organism evidence="1 2">
    <name type="scientific">Neorhodopirellula lusitana</name>
    <dbReference type="NCBI Taxonomy" id="445327"/>
    <lineage>
        <taxon>Bacteria</taxon>
        <taxon>Pseudomonadati</taxon>
        <taxon>Planctomycetota</taxon>
        <taxon>Planctomycetia</taxon>
        <taxon>Pirellulales</taxon>
        <taxon>Pirellulaceae</taxon>
        <taxon>Neorhodopirellula</taxon>
    </lineage>
</organism>
<evidence type="ECO:0000313" key="1">
    <source>
        <dbReference type="EMBL" id="SMP74442.1"/>
    </source>
</evidence>
<evidence type="ECO:0000313" key="2">
    <source>
        <dbReference type="Proteomes" id="UP001158067"/>
    </source>
</evidence>
<accession>A0ABY1QLL8</accession>
<keyword evidence="2" id="KW-1185">Reference proteome</keyword>
<reference evidence="1 2" key="1">
    <citation type="submission" date="2017-05" db="EMBL/GenBank/DDBJ databases">
        <authorList>
            <person name="Varghese N."/>
            <person name="Submissions S."/>
        </authorList>
    </citation>
    <scope>NUCLEOTIDE SEQUENCE [LARGE SCALE GENOMIC DNA]</scope>
    <source>
        <strain evidence="1 2">DSM 25457</strain>
    </source>
</reference>
<name>A0ABY1QLL8_9BACT</name>
<proteinExistence type="predicted"/>
<protein>
    <submittedName>
        <fullName evidence="1">Uncharacterized protein</fullName>
    </submittedName>
</protein>
<sequence>MGWLVRGNARPFRDASPDMESFNSPLGLVVMKRRSNIESKKEIRDLWAHDKSEAHPQVLDDDELISRV</sequence>
<gene>
    <name evidence="1" type="ORF">SAMN06265222_117137</name>
</gene>
<comment type="caution">
    <text evidence="1">The sequence shown here is derived from an EMBL/GenBank/DDBJ whole genome shotgun (WGS) entry which is preliminary data.</text>
</comment>